<protein>
    <submittedName>
        <fullName evidence="1">Uncharacterized protein</fullName>
    </submittedName>
</protein>
<keyword evidence="2" id="KW-1185">Reference proteome</keyword>
<organism evidence="1 2">
    <name type="scientific">Candidatus Nephthysia bennettiae</name>
    <dbReference type="NCBI Taxonomy" id="3127016"/>
    <lineage>
        <taxon>Bacteria</taxon>
        <taxon>Bacillati</taxon>
        <taxon>Candidatus Dormiibacterota</taxon>
        <taxon>Candidatus Dormibacteria</taxon>
        <taxon>Candidatus Dormibacterales</taxon>
        <taxon>Candidatus Dormibacteraceae</taxon>
        <taxon>Candidatus Nephthysia</taxon>
    </lineage>
</organism>
<dbReference type="Proteomes" id="UP000612893">
    <property type="component" value="Unassembled WGS sequence"/>
</dbReference>
<comment type="caution">
    <text evidence="1">The sequence shown here is derived from an EMBL/GenBank/DDBJ whole genome shotgun (WGS) entry which is preliminary data.</text>
</comment>
<accession>A0A934K2X0</accession>
<gene>
    <name evidence="1" type="ORF">JF922_12785</name>
</gene>
<evidence type="ECO:0000313" key="1">
    <source>
        <dbReference type="EMBL" id="MBJ7598944.1"/>
    </source>
</evidence>
<name>A0A934K2X0_9BACT</name>
<dbReference type="RefSeq" id="WP_338202205.1">
    <property type="nucleotide sequence ID" value="NZ_JAEKNR010000136.1"/>
</dbReference>
<dbReference type="AlphaFoldDB" id="A0A934K2X0"/>
<dbReference type="Pfam" id="PF19522">
    <property type="entry name" value="DUF6052"/>
    <property type="match status" value="1"/>
</dbReference>
<dbReference type="InterPro" id="IPR046115">
    <property type="entry name" value="DUF6052"/>
</dbReference>
<proteinExistence type="predicted"/>
<sequence>MSEPRQRLRPDEEERLLRSYQDLKELAANCEVPSVRAAARAALAQLHTALSGQGLGYELYSSDWSEEAPGPAAPPE</sequence>
<dbReference type="EMBL" id="JAEKNR010000136">
    <property type="protein sequence ID" value="MBJ7598944.1"/>
    <property type="molecule type" value="Genomic_DNA"/>
</dbReference>
<evidence type="ECO:0000313" key="2">
    <source>
        <dbReference type="Proteomes" id="UP000612893"/>
    </source>
</evidence>
<reference evidence="1" key="1">
    <citation type="submission" date="2020-10" db="EMBL/GenBank/DDBJ databases">
        <title>Ca. Dormibacterota MAGs.</title>
        <authorList>
            <person name="Montgomery K."/>
        </authorList>
    </citation>
    <scope>NUCLEOTIDE SEQUENCE [LARGE SCALE GENOMIC DNA]</scope>
    <source>
        <strain evidence="1">SC8812_S17_10</strain>
    </source>
</reference>